<evidence type="ECO:0000313" key="3">
    <source>
        <dbReference type="Proteomes" id="UP001219525"/>
    </source>
</evidence>
<dbReference type="EMBL" id="JARJCW010000071">
    <property type="protein sequence ID" value="KAJ7198755.1"/>
    <property type="molecule type" value="Genomic_DNA"/>
</dbReference>
<reference evidence="2" key="1">
    <citation type="submission" date="2023-03" db="EMBL/GenBank/DDBJ databases">
        <title>Massive genome expansion in bonnet fungi (Mycena s.s.) driven by repeated elements and novel gene families across ecological guilds.</title>
        <authorList>
            <consortium name="Lawrence Berkeley National Laboratory"/>
            <person name="Harder C.B."/>
            <person name="Miyauchi S."/>
            <person name="Viragh M."/>
            <person name="Kuo A."/>
            <person name="Thoen E."/>
            <person name="Andreopoulos B."/>
            <person name="Lu D."/>
            <person name="Skrede I."/>
            <person name="Drula E."/>
            <person name="Henrissat B."/>
            <person name="Morin E."/>
            <person name="Kohler A."/>
            <person name="Barry K."/>
            <person name="LaButti K."/>
            <person name="Morin E."/>
            <person name="Salamov A."/>
            <person name="Lipzen A."/>
            <person name="Mereny Z."/>
            <person name="Hegedus B."/>
            <person name="Baldrian P."/>
            <person name="Stursova M."/>
            <person name="Weitz H."/>
            <person name="Taylor A."/>
            <person name="Grigoriev I.V."/>
            <person name="Nagy L.G."/>
            <person name="Martin F."/>
            <person name="Kauserud H."/>
        </authorList>
    </citation>
    <scope>NUCLEOTIDE SEQUENCE</scope>
    <source>
        <strain evidence="2">9144</strain>
    </source>
</reference>
<evidence type="ECO:0000256" key="1">
    <source>
        <dbReference type="SAM" id="MobiDB-lite"/>
    </source>
</evidence>
<keyword evidence="3" id="KW-1185">Reference proteome</keyword>
<feature type="region of interest" description="Disordered" evidence="1">
    <location>
        <begin position="115"/>
        <end position="140"/>
    </location>
</feature>
<dbReference type="Proteomes" id="UP001219525">
    <property type="component" value="Unassembled WGS sequence"/>
</dbReference>
<proteinExistence type="predicted"/>
<comment type="caution">
    <text evidence="2">The sequence shown here is derived from an EMBL/GenBank/DDBJ whole genome shotgun (WGS) entry which is preliminary data.</text>
</comment>
<feature type="region of interest" description="Disordered" evidence="1">
    <location>
        <begin position="1"/>
        <end position="33"/>
    </location>
</feature>
<evidence type="ECO:0000313" key="2">
    <source>
        <dbReference type="EMBL" id="KAJ7198755.1"/>
    </source>
</evidence>
<feature type="compositionally biased region" description="Polar residues" evidence="1">
    <location>
        <begin position="1"/>
        <end position="10"/>
    </location>
</feature>
<protein>
    <submittedName>
        <fullName evidence="2">Uncharacterized protein</fullName>
    </submittedName>
</protein>
<dbReference type="AlphaFoldDB" id="A0AAD6V3G3"/>
<gene>
    <name evidence="2" type="ORF">GGX14DRAFT_401738</name>
</gene>
<organism evidence="2 3">
    <name type="scientific">Mycena pura</name>
    <dbReference type="NCBI Taxonomy" id="153505"/>
    <lineage>
        <taxon>Eukaryota</taxon>
        <taxon>Fungi</taxon>
        <taxon>Dikarya</taxon>
        <taxon>Basidiomycota</taxon>
        <taxon>Agaricomycotina</taxon>
        <taxon>Agaricomycetes</taxon>
        <taxon>Agaricomycetidae</taxon>
        <taxon>Agaricales</taxon>
        <taxon>Marasmiineae</taxon>
        <taxon>Mycenaceae</taxon>
        <taxon>Mycena</taxon>
    </lineage>
</organism>
<name>A0AAD6V3G3_9AGAR</name>
<accession>A0AAD6V3G3</accession>
<feature type="compositionally biased region" description="Acidic residues" evidence="1">
    <location>
        <begin position="125"/>
        <end position="139"/>
    </location>
</feature>
<sequence length="158" mass="18357">MAPSGNNTLSRPKDANPAFSNAKARRKSAAHAAAVARYRERHRDAVLEAERLRAAHRRKNLTGEAYLRERERAKEASARYRARHREELALLQRQVRKRAYIKKYGIHAYIQRSFDAPIPGREDTPEPEPAEEQYADADEYSQSWGRISDYVDPLLKRW</sequence>